<dbReference type="Proteomes" id="UP000811246">
    <property type="component" value="Chromosome 11"/>
</dbReference>
<organism evidence="1 2">
    <name type="scientific">Carya illinoinensis</name>
    <name type="common">Pecan</name>
    <dbReference type="NCBI Taxonomy" id="32201"/>
    <lineage>
        <taxon>Eukaryota</taxon>
        <taxon>Viridiplantae</taxon>
        <taxon>Streptophyta</taxon>
        <taxon>Embryophyta</taxon>
        <taxon>Tracheophyta</taxon>
        <taxon>Spermatophyta</taxon>
        <taxon>Magnoliopsida</taxon>
        <taxon>eudicotyledons</taxon>
        <taxon>Gunneridae</taxon>
        <taxon>Pentapetalae</taxon>
        <taxon>rosids</taxon>
        <taxon>fabids</taxon>
        <taxon>Fagales</taxon>
        <taxon>Juglandaceae</taxon>
        <taxon>Carya</taxon>
    </lineage>
</organism>
<evidence type="ECO:0000313" key="2">
    <source>
        <dbReference type="Proteomes" id="UP000811246"/>
    </source>
</evidence>
<evidence type="ECO:0000313" key="1">
    <source>
        <dbReference type="EMBL" id="KAG6687773.1"/>
    </source>
</evidence>
<comment type="caution">
    <text evidence="1">The sequence shown here is derived from an EMBL/GenBank/DDBJ whole genome shotgun (WGS) entry which is preliminary data.</text>
</comment>
<reference evidence="1" key="1">
    <citation type="submission" date="2021-01" db="EMBL/GenBank/DDBJ databases">
        <authorList>
            <person name="Lovell J.T."/>
            <person name="Bentley N."/>
            <person name="Bhattarai G."/>
            <person name="Jenkins J.W."/>
            <person name="Sreedasyam A."/>
            <person name="Alarcon Y."/>
            <person name="Bock C."/>
            <person name="Boston L."/>
            <person name="Carlson J."/>
            <person name="Cervantes K."/>
            <person name="Clermont K."/>
            <person name="Krom N."/>
            <person name="Kubenka K."/>
            <person name="Mamidi S."/>
            <person name="Mattison C."/>
            <person name="Monteros M."/>
            <person name="Pisani C."/>
            <person name="Plott C."/>
            <person name="Rajasekar S."/>
            <person name="Rhein H.S."/>
            <person name="Rohla C."/>
            <person name="Song M."/>
            <person name="Hilaire R.S."/>
            <person name="Shu S."/>
            <person name="Wells L."/>
            <person name="Wang X."/>
            <person name="Webber J."/>
            <person name="Heerema R.J."/>
            <person name="Klein P."/>
            <person name="Conner P."/>
            <person name="Grauke L."/>
            <person name="Grimwood J."/>
            <person name="Schmutz J."/>
            <person name="Randall J.J."/>
        </authorList>
    </citation>
    <scope>NUCLEOTIDE SEQUENCE</scope>
    <source>
        <tissue evidence="1">Leaf</tissue>
    </source>
</reference>
<proteinExistence type="predicted"/>
<dbReference type="EMBL" id="CM031835">
    <property type="protein sequence ID" value="KAG6687773.1"/>
    <property type="molecule type" value="Genomic_DNA"/>
</dbReference>
<accession>A0A922IZT4</accession>
<gene>
    <name evidence="1" type="ORF">I3842_11G089200</name>
</gene>
<protein>
    <submittedName>
        <fullName evidence="1">Uncharacterized protein</fullName>
    </submittedName>
</protein>
<name>A0A922IZT4_CARIL</name>
<dbReference type="AlphaFoldDB" id="A0A922IZT4"/>
<sequence>MDHADEATSRGEGGEQNTWAILAMAFEVKSEACKTVLGKEDKGSLEGPADVVVVAMDHADEATSRRGGCLLVIWLDGSGRAQT</sequence>